<evidence type="ECO:0000256" key="2">
    <source>
        <dbReference type="ARBA" id="ARBA00023125"/>
    </source>
</evidence>
<feature type="domain" description="HTH gntR-type" evidence="4">
    <location>
        <begin position="2"/>
        <end position="69"/>
    </location>
</feature>
<evidence type="ECO:0000313" key="5">
    <source>
        <dbReference type="EMBL" id="MFC6673312.1"/>
    </source>
</evidence>
<dbReference type="EMBL" id="JBHSWE010000001">
    <property type="protein sequence ID" value="MFC6673312.1"/>
    <property type="molecule type" value="Genomic_DNA"/>
</dbReference>
<reference evidence="6" key="1">
    <citation type="journal article" date="2019" name="Int. J. Syst. Evol. Microbiol.">
        <title>The Global Catalogue of Microorganisms (GCM) 10K type strain sequencing project: providing services to taxonomists for standard genome sequencing and annotation.</title>
        <authorList>
            <consortium name="The Broad Institute Genomics Platform"/>
            <consortium name="The Broad Institute Genome Sequencing Center for Infectious Disease"/>
            <person name="Wu L."/>
            <person name="Ma J."/>
        </authorList>
    </citation>
    <scope>NUCLEOTIDE SEQUENCE [LARGE SCALE GENOMIC DNA]</scope>
    <source>
        <strain evidence="6">NBRC 111756</strain>
    </source>
</reference>
<dbReference type="PANTHER" id="PTHR43537:SF51">
    <property type="entry name" value="HTH-TYPE TRANSCRIPTIONAL REGULATOR LGOR-RELATED"/>
    <property type="match status" value="1"/>
</dbReference>
<dbReference type="PROSITE" id="PS50949">
    <property type="entry name" value="HTH_GNTR"/>
    <property type="match status" value="1"/>
</dbReference>
<name>A0ABW2A756_9GAMM</name>
<dbReference type="Proteomes" id="UP001596422">
    <property type="component" value="Unassembled WGS sequence"/>
</dbReference>
<gene>
    <name evidence="5" type="ORF">ACFQDL_26910</name>
</gene>
<protein>
    <submittedName>
        <fullName evidence="5">GntR family transcriptional regulator</fullName>
    </submittedName>
</protein>
<dbReference type="SUPFAM" id="SSF48008">
    <property type="entry name" value="GntR ligand-binding domain-like"/>
    <property type="match status" value="1"/>
</dbReference>
<keyword evidence="2" id="KW-0238">DNA-binding</keyword>
<keyword evidence="1" id="KW-0805">Transcription regulation</keyword>
<evidence type="ECO:0000259" key="4">
    <source>
        <dbReference type="PROSITE" id="PS50949"/>
    </source>
</evidence>
<dbReference type="InterPro" id="IPR008920">
    <property type="entry name" value="TF_FadR/GntR_C"/>
</dbReference>
<dbReference type="Pfam" id="PF07729">
    <property type="entry name" value="FCD"/>
    <property type="match status" value="1"/>
</dbReference>
<dbReference type="Gene3D" id="1.20.120.530">
    <property type="entry name" value="GntR ligand-binding domain-like"/>
    <property type="match status" value="1"/>
</dbReference>
<dbReference type="InterPro" id="IPR011711">
    <property type="entry name" value="GntR_C"/>
</dbReference>
<dbReference type="PANTHER" id="PTHR43537">
    <property type="entry name" value="TRANSCRIPTIONAL REGULATOR, GNTR FAMILY"/>
    <property type="match status" value="1"/>
</dbReference>
<sequence>MSKAGQRVLSTLRQMIISGEMAAGERVAEIPTAERLGVSRTPVRIAFRALEQEGLLTKLERRGYRVREVTPEEVGGAVEVRGVLEGLAARQAAERGLSPEQRKGLLESLALGDTLFEKGHVTEEDLETYHDLNRRFHALIIEASGNPAISSALSRNEHLPFASVSSLTVDRNNLEREYRRFNFAHMQHHAVFDAIDHRQGARAEGIMREHAQATLRYAEIFAGKKEQAAEIHVIQAEATDAQSL</sequence>
<dbReference type="InterPro" id="IPR000524">
    <property type="entry name" value="Tscrpt_reg_HTH_GntR"/>
</dbReference>
<evidence type="ECO:0000313" key="6">
    <source>
        <dbReference type="Proteomes" id="UP001596422"/>
    </source>
</evidence>
<dbReference type="InterPro" id="IPR036388">
    <property type="entry name" value="WH-like_DNA-bd_sf"/>
</dbReference>
<dbReference type="CDD" id="cd07377">
    <property type="entry name" value="WHTH_GntR"/>
    <property type="match status" value="1"/>
</dbReference>
<dbReference type="Gene3D" id="1.10.10.10">
    <property type="entry name" value="Winged helix-like DNA-binding domain superfamily/Winged helix DNA-binding domain"/>
    <property type="match status" value="1"/>
</dbReference>
<dbReference type="SUPFAM" id="SSF46785">
    <property type="entry name" value="Winged helix' DNA-binding domain"/>
    <property type="match status" value="1"/>
</dbReference>
<keyword evidence="3" id="KW-0804">Transcription</keyword>
<comment type="caution">
    <text evidence="5">The sequence shown here is derived from an EMBL/GenBank/DDBJ whole genome shotgun (WGS) entry which is preliminary data.</text>
</comment>
<dbReference type="RefSeq" id="WP_379911680.1">
    <property type="nucleotide sequence ID" value="NZ_JBHSWE010000001.1"/>
</dbReference>
<evidence type="ECO:0000256" key="3">
    <source>
        <dbReference type="ARBA" id="ARBA00023163"/>
    </source>
</evidence>
<accession>A0ABW2A756</accession>
<keyword evidence="6" id="KW-1185">Reference proteome</keyword>
<dbReference type="SMART" id="SM00895">
    <property type="entry name" value="FCD"/>
    <property type="match status" value="1"/>
</dbReference>
<dbReference type="Pfam" id="PF00392">
    <property type="entry name" value="GntR"/>
    <property type="match status" value="1"/>
</dbReference>
<dbReference type="InterPro" id="IPR036390">
    <property type="entry name" value="WH_DNA-bd_sf"/>
</dbReference>
<proteinExistence type="predicted"/>
<dbReference type="SMART" id="SM00345">
    <property type="entry name" value="HTH_GNTR"/>
    <property type="match status" value="1"/>
</dbReference>
<organism evidence="5 6">
    <name type="scientific">Marinobacterium aestuariivivens</name>
    <dbReference type="NCBI Taxonomy" id="1698799"/>
    <lineage>
        <taxon>Bacteria</taxon>
        <taxon>Pseudomonadati</taxon>
        <taxon>Pseudomonadota</taxon>
        <taxon>Gammaproteobacteria</taxon>
        <taxon>Oceanospirillales</taxon>
        <taxon>Oceanospirillaceae</taxon>
        <taxon>Marinobacterium</taxon>
    </lineage>
</organism>
<evidence type="ECO:0000256" key="1">
    <source>
        <dbReference type="ARBA" id="ARBA00023015"/>
    </source>
</evidence>